<dbReference type="InterPro" id="IPR023380">
    <property type="entry name" value="DsbB-like_sf"/>
</dbReference>
<organism evidence="6 7">
    <name type="scientific">Asticcacaulis machinosus</name>
    <dbReference type="NCBI Taxonomy" id="2984211"/>
    <lineage>
        <taxon>Bacteria</taxon>
        <taxon>Pseudomonadati</taxon>
        <taxon>Pseudomonadota</taxon>
        <taxon>Alphaproteobacteria</taxon>
        <taxon>Caulobacterales</taxon>
        <taxon>Caulobacteraceae</taxon>
        <taxon>Asticcacaulis</taxon>
    </lineage>
</organism>
<dbReference type="SUPFAM" id="SSF158442">
    <property type="entry name" value="DsbB-like"/>
    <property type="match status" value="1"/>
</dbReference>
<dbReference type="Gene3D" id="1.20.1550.10">
    <property type="entry name" value="DsbB-like"/>
    <property type="match status" value="1"/>
</dbReference>
<accession>A0ABT5HN70</accession>
<evidence type="ECO:0000313" key="6">
    <source>
        <dbReference type="EMBL" id="MDC7677670.1"/>
    </source>
</evidence>
<reference evidence="6 7" key="1">
    <citation type="submission" date="2023-01" db="EMBL/GenBank/DDBJ databases">
        <title>Novel species of the genus Asticcacaulis isolated from rivers.</title>
        <authorList>
            <person name="Lu H."/>
        </authorList>
    </citation>
    <scope>NUCLEOTIDE SEQUENCE [LARGE SCALE GENOMIC DNA]</scope>
    <source>
        <strain evidence="6 7">LKC15W</strain>
    </source>
</reference>
<name>A0ABT5HN70_9CAUL</name>
<dbReference type="RefSeq" id="WP_272745988.1">
    <property type="nucleotide sequence ID" value="NZ_JAQQKV010000004.1"/>
</dbReference>
<dbReference type="Proteomes" id="UP001218579">
    <property type="component" value="Unassembled WGS sequence"/>
</dbReference>
<feature type="transmembrane region" description="Helical" evidence="5">
    <location>
        <begin position="91"/>
        <end position="113"/>
    </location>
</feature>
<dbReference type="EMBL" id="JAQQKV010000004">
    <property type="protein sequence ID" value="MDC7677670.1"/>
    <property type="molecule type" value="Genomic_DNA"/>
</dbReference>
<evidence type="ECO:0000256" key="4">
    <source>
        <dbReference type="ARBA" id="ARBA00023136"/>
    </source>
</evidence>
<evidence type="ECO:0000256" key="3">
    <source>
        <dbReference type="ARBA" id="ARBA00022989"/>
    </source>
</evidence>
<keyword evidence="2 5" id="KW-0812">Transmembrane</keyword>
<sequence>MNASTLYTDPQKASQKASMRAALLFGRWWTITALIASLALLMTAHAFQKFGGLDPCHLCLKQRDIYWIAVVVSLIASVWALFTGAKGPPRVFAFVLFAIFATGAALALFHAGVELKWWPGPETCTGGGDDISIDSMAALLSGAPITIPQCDVIAWKMWGLSMAGWNAIISAILAVLSFIASLRLKYFFRRPKNLTK</sequence>
<protein>
    <submittedName>
        <fullName evidence="6">Disulfide bond formation protein B</fullName>
    </submittedName>
</protein>
<gene>
    <name evidence="6" type="ORF">PQU98_16115</name>
</gene>
<proteinExistence type="predicted"/>
<keyword evidence="4 5" id="KW-0472">Membrane</keyword>
<comment type="caution">
    <text evidence="6">The sequence shown here is derived from an EMBL/GenBank/DDBJ whole genome shotgun (WGS) entry which is preliminary data.</text>
</comment>
<feature type="transmembrane region" description="Helical" evidence="5">
    <location>
        <begin position="163"/>
        <end position="182"/>
    </location>
</feature>
<evidence type="ECO:0000256" key="1">
    <source>
        <dbReference type="ARBA" id="ARBA00004141"/>
    </source>
</evidence>
<feature type="transmembrane region" description="Helical" evidence="5">
    <location>
        <begin position="65"/>
        <end position="84"/>
    </location>
</feature>
<keyword evidence="3 5" id="KW-1133">Transmembrane helix</keyword>
<evidence type="ECO:0000313" key="7">
    <source>
        <dbReference type="Proteomes" id="UP001218579"/>
    </source>
</evidence>
<comment type="subcellular location">
    <subcellularLocation>
        <location evidence="1">Membrane</location>
        <topology evidence="1">Multi-pass membrane protein</topology>
    </subcellularLocation>
</comment>
<evidence type="ECO:0000256" key="5">
    <source>
        <dbReference type="SAM" id="Phobius"/>
    </source>
</evidence>
<feature type="transmembrane region" description="Helical" evidence="5">
    <location>
        <begin position="21"/>
        <end position="45"/>
    </location>
</feature>
<dbReference type="InterPro" id="IPR003752">
    <property type="entry name" value="DiS_bond_form_DsbB/BdbC"/>
</dbReference>
<dbReference type="Pfam" id="PF02600">
    <property type="entry name" value="DsbB"/>
    <property type="match status" value="1"/>
</dbReference>
<keyword evidence="7" id="KW-1185">Reference proteome</keyword>
<evidence type="ECO:0000256" key="2">
    <source>
        <dbReference type="ARBA" id="ARBA00022692"/>
    </source>
</evidence>